<dbReference type="InterPro" id="IPR004839">
    <property type="entry name" value="Aminotransferase_I/II_large"/>
</dbReference>
<evidence type="ECO:0000313" key="5">
    <source>
        <dbReference type="Proteomes" id="UP000664835"/>
    </source>
</evidence>
<dbReference type="PANTHER" id="PTHR42885:SF1">
    <property type="entry name" value="THREONINE-PHOSPHATE DECARBOXYLASE"/>
    <property type="match status" value="1"/>
</dbReference>
<dbReference type="Proteomes" id="UP000664835">
    <property type="component" value="Unassembled WGS sequence"/>
</dbReference>
<dbReference type="SUPFAM" id="SSF53383">
    <property type="entry name" value="PLP-dependent transferases"/>
    <property type="match status" value="1"/>
</dbReference>
<evidence type="ECO:0000259" key="3">
    <source>
        <dbReference type="Pfam" id="PF00155"/>
    </source>
</evidence>
<gene>
    <name evidence="4" type="ORF">J3998_04460</name>
</gene>
<accession>A0ABS3Q3B3</accession>
<evidence type="ECO:0000256" key="1">
    <source>
        <dbReference type="ARBA" id="ARBA00001933"/>
    </source>
</evidence>
<dbReference type="Gene3D" id="3.90.1150.10">
    <property type="entry name" value="Aspartate Aminotransferase, domain 1"/>
    <property type="match status" value="1"/>
</dbReference>
<name>A0ABS3Q3B3_9GAMM</name>
<organism evidence="4 5">
    <name type="scientific">Thiomicrorhabdus marina</name>
    <dbReference type="NCBI Taxonomy" id="2818442"/>
    <lineage>
        <taxon>Bacteria</taxon>
        <taxon>Pseudomonadati</taxon>
        <taxon>Pseudomonadota</taxon>
        <taxon>Gammaproteobacteria</taxon>
        <taxon>Thiotrichales</taxon>
        <taxon>Piscirickettsiaceae</taxon>
        <taxon>Thiomicrorhabdus</taxon>
    </lineage>
</organism>
<dbReference type="GO" id="GO:0008483">
    <property type="term" value="F:transaminase activity"/>
    <property type="evidence" value="ECO:0007669"/>
    <property type="project" value="UniProtKB-KW"/>
</dbReference>
<feature type="domain" description="Aminotransferase class I/classII large" evidence="3">
    <location>
        <begin position="55"/>
        <end position="342"/>
    </location>
</feature>
<dbReference type="CDD" id="cd00609">
    <property type="entry name" value="AAT_like"/>
    <property type="match status" value="1"/>
</dbReference>
<keyword evidence="5" id="KW-1185">Reference proteome</keyword>
<reference evidence="4 5" key="1">
    <citation type="submission" date="2021-03" db="EMBL/GenBank/DDBJ databases">
        <title>Thiomicrorhabdus sp.nov.,novel sulfur-oxidizing bacteria isolated from coastal sediment.</title>
        <authorList>
            <person name="Liu X."/>
        </authorList>
    </citation>
    <scope>NUCLEOTIDE SEQUENCE [LARGE SCALE GENOMIC DNA]</scope>
    <source>
        <strain evidence="4 5">6S2-11</strain>
    </source>
</reference>
<dbReference type="RefSeq" id="WP_208148263.1">
    <property type="nucleotide sequence ID" value="NZ_JAGETV010000005.1"/>
</dbReference>
<dbReference type="EMBL" id="JAGETV010000005">
    <property type="protein sequence ID" value="MBO1926819.1"/>
    <property type="molecule type" value="Genomic_DNA"/>
</dbReference>
<dbReference type="Gene3D" id="3.40.640.10">
    <property type="entry name" value="Type I PLP-dependent aspartate aminotransferase-like (Major domain)"/>
    <property type="match status" value="1"/>
</dbReference>
<sequence>MSRRNGHMHGGQALGFAEQHNLALAEVLDFSASINPLSPQIDWLQLCNDAKTQIIHYPQEFDSHSRSLLHPLLAETFSIKEDNITLCNGISQAIQQLFASIKPPETRLFTPIYSEYQKAAQAYCNDVREFRGAPQTWLQQAQKLTANSIIVVVNPSTPDGHYYSVQQLLPLCEYCQRHAIWLLVDESFLPFISLEKKFSARQLLTAFPHLIILQSLTKFYACPGIRIGALFSSNRKVTDLIPQTWSLSTIDRLWLQQALQDNNHIIKTQQWLLATKAAFIENLQRLDCIHEVFPSSVNFVLVEFDRPISAVQEHLNAYGMLIRNAQNFGYDANIARIGIKLESANHRLLQALQQIPTTHFENAS</sequence>
<evidence type="ECO:0000256" key="2">
    <source>
        <dbReference type="ARBA" id="ARBA00022898"/>
    </source>
</evidence>
<evidence type="ECO:0000313" key="4">
    <source>
        <dbReference type="EMBL" id="MBO1926819.1"/>
    </source>
</evidence>
<dbReference type="Pfam" id="PF00155">
    <property type="entry name" value="Aminotran_1_2"/>
    <property type="match status" value="1"/>
</dbReference>
<dbReference type="InterPro" id="IPR015424">
    <property type="entry name" value="PyrdxlP-dep_Trfase"/>
</dbReference>
<comment type="caution">
    <text evidence="4">The sequence shown here is derived from an EMBL/GenBank/DDBJ whole genome shotgun (WGS) entry which is preliminary data.</text>
</comment>
<keyword evidence="2" id="KW-0663">Pyridoxal phosphate</keyword>
<comment type="cofactor">
    <cofactor evidence="1">
        <name>pyridoxal 5'-phosphate</name>
        <dbReference type="ChEBI" id="CHEBI:597326"/>
    </cofactor>
</comment>
<dbReference type="PANTHER" id="PTHR42885">
    <property type="entry name" value="HISTIDINOL-PHOSPHATE AMINOTRANSFERASE-RELATED"/>
    <property type="match status" value="1"/>
</dbReference>
<keyword evidence="4" id="KW-0032">Aminotransferase</keyword>
<proteinExistence type="predicted"/>
<dbReference type="InterPro" id="IPR015421">
    <property type="entry name" value="PyrdxlP-dep_Trfase_major"/>
</dbReference>
<protein>
    <submittedName>
        <fullName evidence="4">Aminotransferase class I/II-fold pyridoxal phosphate-dependent enzyme</fullName>
    </submittedName>
</protein>
<keyword evidence="4" id="KW-0808">Transferase</keyword>
<dbReference type="InterPro" id="IPR015422">
    <property type="entry name" value="PyrdxlP-dep_Trfase_small"/>
</dbReference>